<feature type="transmembrane region" description="Helical" evidence="5">
    <location>
        <begin position="57"/>
        <end position="80"/>
    </location>
</feature>
<dbReference type="Proteomes" id="UP000185678">
    <property type="component" value="Unassembled WGS sequence"/>
</dbReference>
<feature type="domain" description="EamA" evidence="6">
    <location>
        <begin position="7"/>
        <end position="129"/>
    </location>
</feature>
<keyword evidence="3 5" id="KW-1133">Transmembrane helix</keyword>
<name>A0A1N7PBI6_9PROT</name>
<keyword evidence="8" id="KW-1185">Reference proteome</keyword>
<dbReference type="OrthoDB" id="7158585at2"/>
<dbReference type="RefSeq" id="WP_076401513.1">
    <property type="nucleotide sequence ID" value="NZ_FTOA01000006.1"/>
</dbReference>
<feature type="transmembrane region" description="Helical" evidence="5">
    <location>
        <begin position="199"/>
        <end position="222"/>
    </location>
</feature>
<evidence type="ECO:0000256" key="4">
    <source>
        <dbReference type="ARBA" id="ARBA00023136"/>
    </source>
</evidence>
<dbReference type="GO" id="GO:0016020">
    <property type="term" value="C:membrane"/>
    <property type="evidence" value="ECO:0007669"/>
    <property type="project" value="UniProtKB-SubCell"/>
</dbReference>
<organism evidence="7 8">
    <name type="scientific">Insolitispirillum peregrinum</name>
    <dbReference type="NCBI Taxonomy" id="80876"/>
    <lineage>
        <taxon>Bacteria</taxon>
        <taxon>Pseudomonadati</taxon>
        <taxon>Pseudomonadota</taxon>
        <taxon>Alphaproteobacteria</taxon>
        <taxon>Rhodospirillales</taxon>
        <taxon>Novispirillaceae</taxon>
        <taxon>Insolitispirillum</taxon>
    </lineage>
</organism>
<evidence type="ECO:0000313" key="7">
    <source>
        <dbReference type="EMBL" id="SIT07995.1"/>
    </source>
</evidence>
<sequence length="300" mass="32224">MPLRDMALGVLVAVLWGLNFVAIKIGVQEVPPLALTVVRFALTAALIVPFTRMTRQALPWVILLSFTLGTMHFALLFYGMNGVGGGTAAILIQLGVPFSTILAAIFLKDHLGGWRIFGLGLAFGGAAVLAGEPTLPALGPFLVLVLSAFSWAASNLLIKRVSSVTPLAISGWMALFATPQIALWSLLLEHNQVDAVLNASWHLWASMTYIILGSSVIAYTLWYRLLSLYPVSQVVPLNLLSPLVGIAASIAFLGESLTWERVLGGFLTIGGVGLIIYRQSLPRANHKTPPASELERGSWE</sequence>
<evidence type="ECO:0000256" key="2">
    <source>
        <dbReference type="ARBA" id="ARBA00022692"/>
    </source>
</evidence>
<comment type="subcellular location">
    <subcellularLocation>
        <location evidence="1">Membrane</location>
        <topology evidence="1">Multi-pass membrane protein</topology>
    </subcellularLocation>
</comment>
<evidence type="ECO:0000256" key="1">
    <source>
        <dbReference type="ARBA" id="ARBA00004141"/>
    </source>
</evidence>
<keyword evidence="2 5" id="KW-0812">Transmembrane</keyword>
<proteinExistence type="predicted"/>
<dbReference type="SUPFAM" id="SSF103481">
    <property type="entry name" value="Multidrug resistance efflux transporter EmrE"/>
    <property type="match status" value="2"/>
</dbReference>
<feature type="domain" description="EamA" evidence="6">
    <location>
        <begin position="142"/>
        <end position="276"/>
    </location>
</feature>
<feature type="transmembrane region" description="Helical" evidence="5">
    <location>
        <begin position="114"/>
        <end position="131"/>
    </location>
</feature>
<dbReference type="STRING" id="80876.SAMN05421779_106209"/>
<keyword evidence="4 5" id="KW-0472">Membrane</keyword>
<evidence type="ECO:0000256" key="5">
    <source>
        <dbReference type="SAM" id="Phobius"/>
    </source>
</evidence>
<dbReference type="PANTHER" id="PTHR32322:SF9">
    <property type="entry name" value="AMINO-ACID METABOLITE EFFLUX PUMP-RELATED"/>
    <property type="match status" value="1"/>
</dbReference>
<dbReference type="AlphaFoldDB" id="A0A1N7PBI6"/>
<feature type="transmembrane region" description="Helical" evidence="5">
    <location>
        <begin position="259"/>
        <end position="277"/>
    </location>
</feature>
<dbReference type="EMBL" id="FTOA01000006">
    <property type="protein sequence ID" value="SIT07995.1"/>
    <property type="molecule type" value="Genomic_DNA"/>
</dbReference>
<dbReference type="Pfam" id="PF00892">
    <property type="entry name" value="EamA"/>
    <property type="match status" value="2"/>
</dbReference>
<evidence type="ECO:0000256" key="3">
    <source>
        <dbReference type="ARBA" id="ARBA00022989"/>
    </source>
</evidence>
<dbReference type="InterPro" id="IPR000620">
    <property type="entry name" value="EamA_dom"/>
</dbReference>
<accession>A0A1N7PBI6</accession>
<evidence type="ECO:0000259" key="6">
    <source>
        <dbReference type="Pfam" id="PF00892"/>
    </source>
</evidence>
<evidence type="ECO:0000313" key="8">
    <source>
        <dbReference type="Proteomes" id="UP000185678"/>
    </source>
</evidence>
<feature type="transmembrane region" description="Helical" evidence="5">
    <location>
        <begin position="86"/>
        <end position="107"/>
    </location>
</feature>
<dbReference type="InterPro" id="IPR037185">
    <property type="entry name" value="EmrE-like"/>
</dbReference>
<protein>
    <submittedName>
        <fullName evidence="7">O-acetylserine/cysteine efflux transporter</fullName>
    </submittedName>
</protein>
<dbReference type="PANTHER" id="PTHR32322">
    <property type="entry name" value="INNER MEMBRANE TRANSPORTER"/>
    <property type="match status" value="1"/>
</dbReference>
<dbReference type="InterPro" id="IPR050638">
    <property type="entry name" value="AA-Vitamin_Transporters"/>
</dbReference>
<reference evidence="7 8" key="1">
    <citation type="submission" date="2017-01" db="EMBL/GenBank/DDBJ databases">
        <authorList>
            <person name="Mah S.A."/>
            <person name="Swanson W.J."/>
            <person name="Moy G.W."/>
            <person name="Vacquier V.D."/>
        </authorList>
    </citation>
    <scope>NUCLEOTIDE SEQUENCE [LARGE SCALE GENOMIC DNA]</scope>
    <source>
        <strain evidence="7 8">DSM 11589</strain>
    </source>
</reference>
<gene>
    <name evidence="7" type="ORF">SAMN05421779_106209</name>
</gene>
<feature type="transmembrane region" description="Helical" evidence="5">
    <location>
        <begin position="167"/>
        <end position="187"/>
    </location>
</feature>
<feature type="transmembrane region" description="Helical" evidence="5">
    <location>
        <begin position="137"/>
        <end position="158"/>
    </location>
</feature>
<feature type="transmembrane region" description="Helical" evidence="5">
    <location>
        <begin position="32"/>
        <end position="50"/>
    </location>
</feature>
<feature type="transmembrane region" description="Helical" evidence="5">
    <location>
        <begin position="234"/>
        <end position="253"/>
    </location>
</feature>